<dbReference type="STRING" id="52560.SAMN04488082_12532"/>
<dbReference type="Gene3D" id="1.10.10.60">
    <property type="entry name" value="Homeodomain-like"/>
    <property type="match status" value="1"/>
</dbReference>
<evidence type="ECO:0000256" key="2">
    <source>
        <dbReference type="ARBA" id="ARBA00022741"/>
    </source>
</evidence>
<dbReference type="InterPro" id="IPR011006">
    <property type="entry name" value="CheY-like_superfamily"/>
</dbReference>
<dbReference type="PROSITE" id="PS00688">
    <property type="entry name" value="SIGMA54_INTERACT_3"/>
    <property type="match status" value="1"/>
</dbReference>
<keyword evidence="11" id="KW-1185">Reference proteome</keyword>
<dbReference type="SUPFAM" id="SSF46689">
    <property type="entry name" value="Homeodomain-like"/>
    <property type="match status" value="1"/>
</dbReference>
<keyword evidence="3" id="KW-0067">ATP-binding</keyword>
<dbReference type="GO" id="GO:0043565">
    <property type="term" value="F:sequence-specific DNA binding"/>
    <property type="evidence" value="ECO:0007669"/>
    <property type="project" value="InterPro"/>
</dbReference>
<dbReference type="InterPro" id="IPR002078">
    <property type="entry name" value="Sigma_54_int"/>
</dbReference>
<evidence type="ECO:0000256" key="1">
    <source>
        <dbReference type="ARBA" id="ARBA00022553"/>
    </source>
</evidence>
<dbReference type="SMART" id="SM00382">
    <property type="entry name" value="AAA"/>
    <property type="match status" value="1"/>
</dbReference>
<dbReference type="InterPro" id="IPR058031">
    <property type="entry name" value="AAA_lid_NorR"/>
</dbReference>
<keyword evidence="6" id="KW-0804">Transcription</keyword>
<dbReference type="Pfam" id="PF00072">
    <property type="entry name" value="Response_reg"/>
    <property type="match status" value="1"/>
</dbReference>
<dbReference type="FunFam" id="3.40.50.2300:FF:000018">
    <property type="entry name" value="DNA-binding transcriptional regulator NtrC"/>
    <property type="match status" value="1"/>
</dbReference>
<dbReference type="InterPro" id="IPR027417">
    <property type="entry name" value="P-loop_NTPase"/>
</dbReference>
<feature type="modified residue" description="4-aspartylphosphate" evidence="7">
    <location>
        <position position="56"/>
    </location>
</feature>
<evidence type="ECO:0000256" key="5">
    <source>
        <dbReference type="ARBA" id="ARBA00023015"/>
    </source>
</evidence>
<evidence type="ECO:0000256" key="7">
    <source>
        <dbReference type="PROSITE-ProRule" id="PRU00169"/>
    </source>
</evidence>
<dbReference type="Gene3D" id="3.40.50.300">
    <property type="entry name" value="P-loop containing nucleotide triphosphate hydrolases"/>
    <property type="match status" value="1"/>
</dbReference>
<dbReference type="CDD" id="cd00009">
    <property type="entry name" value="AAA"/>
    <property type="match status" value="1"/>
</dbReference>
<dbReference type="PANTHER" id="PTHR32071">
    <property type="entry name" value="TRANSCRIPTIONAL REGULATORY PROTEIN"/>
    <property type="match status" value="1"/>
</dbReference>
<evidence type="ECO:0000256" key="3">
    <source>
        <dbReference type="ARBA" id="ARBA00022840"/>
    </source>
</evidence>
<reference evidence="11" key="1">
    <citation type="submission" date="2016-10" db="EMBL/GenBank/DDBJ databases">
        <authorList>
            <person name="Varghese N."/>
            <person name="Submissions S."/>
        </authorList>
    </citation>
    <scope>NUCLEOTIDE SEQUENCE [LARGE SCALE GENOMIC DNA]</scope>
    <source>
        <strain evidence="11">DSM 5918</strain>
    </source>
</reference>
<evidence type="ECO:0000259" key="9">
    <source>
        <dbReference type="PROSITE" id="PS50110"/>
    </source>
</evidence>
<keyword evidence="1 7" id="KW-0597">Phosphoprotein</keyword>
<keyword evidence="4" id="KW-0902">Two-component regulatory system</keyword>
<sequence>MMHTNASILIIDDEQDIRLSLRGIFEDEDWQVAEAGNGTEGLGLALDGDFDLIFLDIWMPGMDGMAVLCALRDKGVDTPVIMISGHGNIETAVTALKNGAFDFIEKPLSLDNVLVTAGKALELSLLKRENRELRSRIQPDESPTITGSSPGIVRLRELVAQVGPTEAWVLITGENGTGKEIAARAIHRASKRAAKEMICVNCAAIPEELIESELFGHEKGAFTGADKAKKGKFELADKSTLFLDEIADMSLKTQAKILRILQEQKFERVGGTKTFKVDVRVIAATNKDLVQEMVEGRFRQDLYYRLNVFPLSVPPLRERAEDIPEMIEFFSRRMIEEQSLKPVRFDRESLDLLKRYAWPGNVRELKNFVERLFILYQGQEVNVSMLPPEYRASVALDTLAMVPDGITDFKEARARFEEAFLRRELARADGNVARMSENIGLERTYLYRKLKTYGLGAEEGR</sequence>
<dbReference type="GO" id="GO:0006355">
    <property type="term" value="P:regulation of DNA-templated transcription"/>
    <property type="evidence" value="ECO:0007669"/>
    <property type="project" value="InterPro"/>
</dbReference>
<protein>
    <submittedName>
        <fullName evidence="10">Two-component system, NtrC family, nitrogen regulation response regulator NtrX</fullName>
    </submittedName>
</protein>
<keyword evidence="2" id="KW-0547">Nucleotide-binding</keyword>
<dbReference type="GO" id="GO:0005524">
    <property type="term" value="F:ATP binding"/>
    <property type="evidence" value="ECO:0007669"/>
    <property type="project" value="UniProtKB-KW"/>
</dbReference>
<dbReference type="Pfam" id="PF25601">
    <property type="entry name" value="AAA_lid_14"/>
    <property type="match status" value="1"/>
</dbReference>
<feature type="domain" description="Sigma-54 factor interaction" evidence="8">
    <location>
        <begin position="145"/>
        <end position="374"/>
    </location>
</feature>
<dbReference type="Pfam" id="PF00158">
    <property type="entry name" value="Sigma54_activat"/>
    <property type="match status" value="1"/>
</dbReference>
<evidence type="ECO:0000313" key="11">
    <source>
        <dbReference type="Proteomes" id="UP000198635"/>
    </source>
</evidence>
<dbReference type="InterPro" id="IPR003593">
    <property type="entry name" value="AAA+_ATPase"/>
</dbReference>
<dbReference type="PANTHER" id="PTHR32071:SF17">
    <property type="entry name" value="TRANSCRIPTIONAL REGULATOR (NTRC FAMILY)"/>
    <property type="match status" value="1"/>
</dbReference>
<proteinExistence type="predicted"/>
<evidence type="ECO:0000259" key="8">
    <source>
        <dbReference type="PROSITE" id="PS50045"/>
    </source>
</evidence>
<dbReference type="SUPFAM" id="SSF52172">
    <property type="entry name" value="CheY-like"/>
    <property type="match status" value="1"/>
</dbReference>
<evidence type="ECO:0000256" key="4">
    <source>
        <dbReference type="ARBA" id="ARBA00023012"/>
    </source>
</evidence>
<name>A0A1I3ZL45_9BACT</name>
<dbReference type="InterPro" id="IPR025944">
    <property type="entry name" value="Sigma_54_int_dom_CS"/>
</dbReference>
<dbReference type="InterPro" id="IPR002197">
    <property type="entry name" value="HTH_Fis"/>
</dbReference>
<dbReference type="FunFam" id="3.40.50.300:FF:000006">
    <property type="entry name" value="DNA-binding transcriptional regulator NtrC"/>
    <property type="match status" value="1"/>
</dbReference>
<feature type="domain" description="Response regulatory" evidence="9">
    <location>
        <begin position="7"/>
        <end position="121"/>
    </location>
</feature>
<dbReference type="SMART" id="SM00448">
    <property type="entry name" value="REC"/>
    <property type="match status" value="1"/>
</dbReference>
<dbReference type="InterPro" id="IPR001789">
    <property type="entry name" value="Sig_transdc_resp-reg_receiver"/>
</dbReference>
<dbReference type="PROSITE" id="PS50045">
    <property type="entry name" value="SIGMA54_INTERACT_4"/>
    <property type="match status" value="1"/>
</dbReference>
<evidence type="ECO:0000313" key="10">
    <source>
        <dbReference type="EMBL" id="SFK44792.1"/>
    </source>
</evidence>
<keyword evidence="5" id="KW-0805">Transcription regulation</keyword>
<dbReference type="GO" id="GO:0000160">
    <property type="term" value="P:phosphorelay signal transduction system"/>
    <property type="evidence" value="ECO:0007669"/>
    <property type="project" value="UniProtKB-KW"/>
</dbReference>
<dbReference type="InterPro" id="IPR009057">
    <property type="entry name" value="Homeodomain-like_sf"/>
</dbReference>
<dbReference type="Gene3D" id="3.40.50.2300">
    <property type="match status" value="1"/>
</dbReference>
<dbReference type="AlphaFoldDB" id="A0A1I3ZL45"/>
<dbReference type="SUPFAM" id="SSF52540">
    <property type="entry name" value="P-loop containing nucleoside triphosphate hydrolases"/>
    <property type="match status" value="1"/>
</dbReference>
<accession>A0A1I3ZL45</accession>
<dbReference type="EMBL" id="FORX01000025">
    <property type="protein sequence ID" value="SFK44792.1"/>
    <property type="molecule type" value="Genomic_DNA"/>
</dbReference>
<dbReference type="Pfam" id="PF02954">
    <property type="entry name" value="HTH_8"/>
    <property type="match status" value="1"/>
</dbReference>
<evidence type="ECO:0000256" key="6">
    <source>
        <dbReference type="ARBA" id="ARBA00023163"/>
    </source>
</evidence>
<dbReference type="Gene3D" id="1.10.8.60">
    <property type="match status" value="1"/>
</dbReference>
<organism evidence="10 11">
    <name type="scientific">Desulfomicrobium apsheronum</name>
    <dbReference type="NCBI Taxonomy" id="52560"/>
    <lineage>
        <taxon>Bacteria</taxon>
        <taxon>Pseudomonadati</taxon>
        <taxon>Thermodesulfobacteriota</taxon>
        <taxon>Desulfovibrionia</taxon>
        <taxon>Desulfovibrionales</taxon>
        <taxon>Desulfomicrobiaceae</taxon>
        <taxon>Desulfomicrobium</taxon>
    </lineage>
</organism>
<gene>
    <name evidence="10" type="ORF">SAMN04488082_12532</name>
</gene>
<dbReference type="Proteomes" id="UP000198635">
    <property type="component" value="Unassembled WGS sequence"/>
</dbReference>
<dbReference type="CDD" id="cd17550">
    <property type="entry name" value="REC_NtrX-like"/>
    <property type="match status" value="1"/>
</dbReference>
<dbReference type="PROSITE" id="PS50110">
    <property type="entry name" value="RESPONSE_REGULATORY"/>
    <property type="match status" value="1"/>
</dbReference>